<evidence type="ECO:0000313" key="2">
    <source>
        <dbReference type="Proteomes" id="UP001595690"/>
    </source>
</evidence>
<keyword evidence="1" id="KW-0808">Transferase</keyword>
<sequence>MGSFEELVAEGAAVPLEGWDFSWFEGRATEERPPWGYAAQIAARLARVGSALDLQTGGGEVTASAPVKPPLMAATESWPPNALVASRNLPLVVQASDEGPLPFRDDTFGLVISRHPVVTPWHEVARVLKPGGTYFSQQIGAGTNRELTDFMMGPQPVGDARSTERARADAEAAGLEVLQLEPVELRVAFFDVGAVVHFLRKVLWTVPGFTVERYRDRLLDMHEHIQEHGEFVSTSTRFLIEARKP</sequence>
<dbReference type="RefSeq" id="WP_382376663.1">
    <property type="nucleotide sequence ID" value="NZ_JBHRZI010000022.1"/>
</dbReference>
<dbReference type="InterPro" id="IPR052939">
    <property type="entry name" value="23S_rRNA_MeTrnsfrase_RlmA"/>
</dbReference>
<name>A0ABV8BZB7_9PSEU</name>
<dbReference type="GO" id="GO:0008168">
    <property type="term" value="F:methyltransferase activity"/>
    <property type="evidence" value="ECO:0007669"/>
    <property type="project" value="UniProtKB-KW"/>
</dbReference>
<keyword evidence="1" id="KW-0489">Methyltransferase</keyword>
<reference evidence="2" key="1">
    <citation type="journal article" date="2019" name="Int. J. Syst. Evol. Microbiol.">
        <title>The Global Catalogue of Microorganisms (GCM) 10K type strain sequencing project: providing services to taxonomists for standard genome sequencing and annotation.</title>
        <authorList>
            <consortium name="The Broad Institute Genomics Platform"/>
            <consortium name="The Broad Institute Genome Sequencing Center for Infectious Disease"/>
            <person name="Wu L."/>
            <person name="Ma J."/>
        </authorList>
    </citation>
    <scope>NUCLEOTIDE SEQUENCE [LARGE SCALE GENOMIC DNA]</scope>
    <source>
        <strain evidence="2">CGMCC 4.7405</strain>
    </source>
</reference>
<organism evidence="1 2">
    <name type="scientific">Lentzea rhizosphaerae</name>
    <dbReference type="NCBI Taxonomy" id="2041025"/>
    <lineage>
        <taxon>Bacteria</taxon>
        <taxon>Bacillati</taxon>
        <taxon>Actinomycetota</taxon>
        <taxon>Actinomycetes</taxon>
        <taxon>Pseudonocardiales</taxon>
        <taxon>Pseudonocardiaceae</taxon>
        <taxon>Lentzea</taxon>
    </lineage>
</organism>
<dbReference type="Proteomes" id="UP001595690">
    <property type="component" value="Unassembled WGS sequence"/>
</dbReference>
<comment type="caution">
    <text evidence="1">The sequence shown here is derived from an EMBL/GenBank/DDBJ whole genome shotgun (WGS) entry which is preliminary data.</text>
</comment>
<protein>
    <submittedName>
        <fullName evidence="1">SAM-dependent methyltransferase</fullName>
    </submittedName>
</protein>
<dbReference type="Gene3D" id="3.40.50.150">
    <property type="entry name" value="Vaccinia Virus protein VP39"/>
    <property type="match status" value="1"/>
</dbReference>
<keyword evidence="2" id="KW-1185">Reference proteome</keyword>
<gene>
    <name evidence="1" type="ORF">ACFOWZ_26865</name>
</gene>
<evidence type="ECO:0000313" key="1">
    <source>
        <dbReference type="EMBL" id="MFC3895120.1"/>
    </source>
</evidence>
<dbReference type="EMBL" id="JBHRZI010000022">
    <property type="protein sequence ID" value="MFC3895120.1"/>
    <property type="molecule type" value="Genomic_DNA"/>
</dbReference>
<dbReference type="InterPro" id="IPR029063">
    <property type="entry name" value="SAM-dependent_MTases_sf"/>
</dbReference>
<dbReference type="GO" id="GO:0032259">
    <property type="term" value="P:methylation"/>
    <property type="evidence" value="ECO:0007669"/>
    <property type="project" value="UniProtKB-KW"/>
</dbReference>
<proteinExistence type="predicted"/>
<dbReference type="PANTHER" id="PTHR43460">
    <property type="entry name" value="METHYLTRANSFERASE"/>
    <property type="match status" value="1"/>
</dbReference>
<dbReference type="SUPFAM" id="SSF53335">
    <property type="entry name" value="S-adenosyl-L-methionine-dependent methyltransferases"/>
    <property type="match status" value="1"/>
</dbReference>
<dbReference type="PANTHER" id="PTHR43460:SF1">
    <property type="entry name" value="METHYLTRANSFERASE TYPE 11 DOMAIN-CONTAINING PROTEIN"/>
    <property type="match status" value="1"/>
</dbReference>
<accession>A0ABV8BZB7</accession>